<dbReference type="PANTHER" id="PTHR30574:SF1">
    <property type="entry name" value="SULPHUR TRANSPORT DOMAIN-CONTAINING PROTEIN"/>
    <property type="match status" value="1"/>
</dbReference>
<keyword evidence="3" id="KW-1003">Cell membrane</keyword>
<evidence type="ECO:0000256" key="5">
    <source>
        <dbReference type="ARBA" id="ARBA00022692"/>
    </source>
</evidence>
<evidence type="ECO:0008006" key="12">
    <source>
        <dbReference type="Google" id="ProtNLM"/>
    </source>
</evidence>
<dbReference type="GO" id="GO:0005886">
    <property type="term" value="C:plasma membrane"/>
    <property type="evidence" value="ECO:0007669"/>
    <property type="project" value="UniProtKB-SubCell"/>
</dbReference>
<comment type="subcellular location">
    <subcellularLocation>
        <location evidence="1">Cell inner membrane</location>
        <topology evidence="1">Multi-pass membrane protein</topology>
    </subcellularLocation>
</comment>
<dbReference type="EMBL" id="CAJPUY010000006">
    <property type="protein sequence ID" value="CAG2138719.1"/>
    <property type="molecule type" value="Genomic_DNA"/>
</dbReference>
<keyword evidence="11" id="KW-1185">Reference proteome</keyword>
<dbReference type="Proteomes" id="UP000672934">
    <property type="component" value="Unassembled WGS sequence"/>
</dbReference>
<evidence type="ECO:0000256" key="7">
    <source>
        <dbReference type="ARBA" id="ARBA00023136"/>
    </source>
</evidence>
<keyword evidence="4" id="KW-0997">Cell inner membrane</keyword>
<feature type="transmembrane region" description="Helical" evidence="9">
    <location>
        <begin position="84"/>
        <end position="101"/>
    </location>
</feature>
<proteinExistence type="inferred from homology"/>
<evidence type="ECO:0000256" key="1">
    <source>
        <dbReference type="ARBA" id="ARBA00004429"/>
    </source>
</evidence>
<reference evidence="10" key="1">
    <citation type="submission" date="2021-03" db="EMBL/GenBank/DDBJ databases">
        <authorList>
            <person name="Peeters C."/>
        </authorList>
    </citation>
    <scope>NUCLEOTIDE SEQUENCE</scope>
    <source>
        <strain evidence="10">LMG 31506</strain>
    </source>
</reference>
<feature type="transmembrane region" description="Helical" evidence="9">
    <location>
        <begin position="53"/>
        <end position="72"/>
    </location>
</feature>
<evidence type="ECO:0000256" key="6">
    <source>
        <dbReference type="ARBA" id="ARBA00022989"/>
    </source>
</evidence>
<evidence type="ECO:0000313" key="10">
    <source>
        <dbReference type="EMBL" id="CAG2138719.1"/>
    </source>
</evidence>
<evidence type="ECO:0000313" key="11">
    <source>
        <dbReference type="Proteomes" id="UP000672934"/>
    </source>
</evidence>
<organism evidence="10 11">
    <name type="scientific">Cupriavidus yeoncheonensis</name>
    <dbReference type="NCBI Taxonomy" id="1462994"/>
    <lineage>
        <taxon>Bacteria</taxon>
        <taxon>Pseudomonadati</taxon>
        <taxon>Pseudomonadota</taxon>
        <taxon>Betaproteobacteria</taxon>
        <taxon>Burkholderiales</taxon>
        <taxon>Burkholderiaceae</taxon>
        <taxon>Cupriavidus</taxon>
    </lineage>
</organism>
<comment type="caution">
    <text evidence="10">The sequence shown here is derived from an EMBL/GenBank/DDBJ whole genome shotgun (WGS) entry which is preliminary data.</text>
</comment>
<evidence type="ECO:0000256" key="9">
    <source>
        <dbReference type="SAM" id="Phobius"/>
    </source>
</evidence>
<comment type="similarity">
    <text evidence="8">Belongs to the TsuA/YedE (TC 9.B.102) family.</text>
</comment>
<evidence type="ECO:0000256" key="3">
    <source>
        <dbReference type="ARBA" id="ARBA00022475"/>
    </source>
</evidence>
<keyword evidence="6 9" id="KW-1133">Transmembrane helix</keyword>
<feature type="transmembrane region" description="Helical" evidence="9">
    <location>
        <begin position="121"/>
        <end position="142"/>
    </location>
</feature>
<keyword evidence="7 9" id="KW-0472">Membrane</keyword>
<keyword evidence="2" id="KW-0813">Transport</keyword>
<dbReference type="RefSeq" id="WP_211946980.1">
    <property type="nucleotide sequence ID" value="NZ_CAJPUY010000006.1"/>
</dbReference>
<dbReference type="InterPro" id="IPR007272">
    <property type="entry name" value="Sulf_transp_TsuA/YedE"/>
</dbReference>
<dbReference type="PANTHER" id="PTHR30574">
    <property type="entry name" value="INNER MEMBRANE PROTEIN YEDE"/>
    <property type="match status" value="1"/>
</dbReference>
<evidence type="ECO:0000256" key="8">
    <source>
        <dbReference type="ARBA" id="ARBA00035655"/>
    </source>
</evidence>
<keyword evidence="5 9" id="KW-0812">Transmembrane</keyword>
<protein>
    <recommendedName>
        <fullName evidence="12">YeeE/YedE family protein</fullName>
    </recommendedName>
</protein>
<accession>A0A916ISI6</accession>
<sequence>MLIDLASFTPGLSLAGGLIIGAAATVLVLFNGRIAGISGILGGLLSLPRHDMAWRLAFVAGLVAAPVLASLLGKPAVADIQAGWGEIMVAGFLVGLGTRYASGCTSGHGVCGLSRGSIRSLVATVTFMAAGFLTVFVQRHLIGG</sequence>
<evidence type="ECO:0000256" key="4">
    <source>
        <dbReference type="ARBA" id="ARBA00022519"/>
    </source>
</evidence>
<dbReference type="AlphaFoldDB" id="A0A916ISI6"/>
<gene>
    <name evidence="10" type="ORF">LMG31506_01998</name>
</gene>
<evidence type="ECO:0000256" key="2">
    <source>
        <dbReference type="ARBA" id="ARBA00022448"/>
    </source>
</evidence>
<feature type="transmembrane region" description="Helical" evidence="9">
    <location>
        <begin position="12"/>
        <end position="32"/>
    </location>
</feature>
<name>A0A916ISI6_9BURK</name>